<reference evidence="4" key="1">
    <citation type="submission" date="2021-09" db="EMBL/GenBank/DDBJ databases">
        <title>Genome analysis of Fictibacillus sp. KIGAM418 isolated from marine sediment.</title>
        <authorList>
            <person name="Seo M.-J."/>
            <person name="Cho E.-S."/>
            <person name="Hwang C.Y."/>
        </authorList>
    </citation>
    <scope>NUCLEOTIDE SEQUENCE</scope>
    <source>
        <strain evidence="4">KIGAM418</strain>
    </source>
</reference>
<evidence type="ECO:0000259" key="2">
    <source>
        <dbReference type="Pfam" id="PF01471"/>
    </source>
</evidence>
<proteinExistence type="predicted"/>
<protein>
    <submittedName>
        <fullName evidence="4">SpoIID/LytB domain-containing protein</fullName>
    </submittedName>
</protein>
<dbReference type="RefSeq" id="WP_248253964.1">
    <property type="nucleotide sequence ID" value="NZ_JAIWJX010000002.1"/>
</dbReference>
<dbReference type="EMBL" id="JAIWJX010000002">
    <property type="protein sequence ID" value="MCK6258718.1"/>
    <property type="molecule type" value="Genomic_DNA"/>
</dbReference>
<dbReference type="GO" id="GO:0030435">
    <property type="term" value="P:sporulation resulting in formation of a cellular spore"/>
    <property type="evidence" value="ECO:0007669"/>
    <property type="project" value="InterPro"/>
</dbReference>
<name>A0A9X2BIJ6_9BACL</name>
<feature type="domain" description="Sporulation stage II protein D amidase enhancer LytB N-terminal" evidence="3">
    <location>
        <begin position="376"/>
        <end position="465"/>
    </location>
</feature>
<accession>A0A9X2BIJ6</accession>
<evidence type="ECO:0000259" key="3">
    <source>
        <dbReference type="Pfam" id="PF08486"/>
    </source>
</evidence>
<dbReference type="Gene3D" id="1.10.101.10">
    <property type="entry name" value="PGBD-like superfamily/PGBD"/>
    <property type="match status" value="2"/>
</dbReference>
<dbReference type="InterPro" id="IPR036365">
    <property type="entry name" value="PGBD-like_sf"/>
</dbReference>
<comment type="caution">
    <text evidence="4">The sequence shown here is derived from an EMBL/GenBank/DDBJ whole genome shotgun (WGS) entry which is preliminary data.</text>
</comment>
<feature type="domain" description="Peptidoglycan binding-like" evidence="2">
    <location>
        <begin position="165"/>
        <end position="220"/>
    </location>
</feature>
<sequence>MKKKKFQSLLVLSMAVSIAFPSAEAAAADSPALKMGSKGTSVKQLQLDLKKETTLKKAQKAAYPSGFSRDLKKGMNGNDVGKLQSYLIKLGQTLKADQKFGTQTYNAVVSFQKKNKLNATGTADLKTLNAIVKANTTASAAKPPSPAVPVPYPEGFKRTLKSGLQGPDVRLLQAYLTKAGYRVGVDEVFGKNTFEALRKFQQSIKYKDNGIAGPKTLTRLVLKATVSPAYKGYSFSGKGWGHAVGMTQWGALGMAQKGFGYHDILKYYYTGVDFKKIDTSKQNIRVCLSKEKASVDLNGTGSYSIQDMQGNVLFEPAAQTPTNVTVEDGEFLLTNGDEMAYIDQPFKVVSVKGKYLSHKKMNYNGVLEVSFSDNKKKRINVINRLNVETYLQGVVPSEVSSKWHPEAIKAQTLAARTYALKHLSPAGKWDVYDTVDSQVYKGVGQEAANVNAIINGETKGEVITYKGALINAYFSASAGGYTVGSGFVWSTDLPYLVGKPDPYDQSKYAKNWWTYELSFEEISKRAASFNIGEVIDIKIVEKKYTRPTKVRITGFNGTIEVSGSAFRKLMNGDAMKSAIYSADLVKNVPVEKESYPKG</sequence>
<evidence type="ECO:0000256" key="1">
    <source>
        <dbReference type="SAM" id="SignalP"/>
    </source>
</evidence>
<organism evidence="4 5">
    <name type="scientific">Fictibacillus marinisediminis</name>
    <dbReference type="NCBI Taxonomy" id="2878389"/>
    <lineage>
        <taxon>Bacteria</taxon>
        <taxon>Bacillati</taxon>
        <taxon>Bacillota</taxon>
        <taxon>Bacilli</taxon>
        <taxon>Bacillales</taxon>
        <taxon>Fictibacillaceae</taxon>
        <taxon>Fictibacillus</taxon>
    </lineage>
</organism>
<dbReference type="Proteomes" id="UP001139011">
    <property type="component" value="Unassembled WGS sequence"/>
</dbReference>
<dbReference type="Pfam" id="PF01471">
    <property type="entry name" value="PG_binding_1"/>
    <property type="match status" value="2"/>
</dbReference>
<dbReference type="AlphaFoldDB" id="A0A9X2BIJ6"/>
<dbReference type="InterPro" id="IPR036366">
    <property type="entry name" value="PGBDSf"/>
</dbReference>
<dbReference type="Pfam" id="PF08486">
    <property type="entry name" value="SpoIID"/>
    <property type="match status" value="1"/>
</dbReference>
<dbReference type="InterPro" id="IPR002477">
    <property type="entry name" value="Peptidoglycan-bd-like"/>
</dbReference>
<dbReference type="InterPro" id="IPR013486">
    <property type="entry name" value="SpoIID/LytB"/>
</dbReference>
<feature type="signal peptide" evidence="1">
    <location>
        <begin position="1"/>
        <end position="27"/>
    </location>
</feature>
<dbReference type="SUPFAM" id="SSF47090">
    <property type="entry name" value="PGBD-like"/>
    <property type="match status" value="2"/>
</dbReference>
<gene>
    <name evidence="4" type="ORF">LCY76_19305</name>
</gene>
<feature type="domain" description="Peptidoglycan binding-like" evidence="2">
    <location>
        <begin position="76"/>
        <end position="131"/>
    </location>
</feature>
<keyword evidence="5" id="KW-1185">Reference proteome</keyword>
<evidence type="ECO:0000313" key="5">
    <source>
        <dbReference type="Proteomes" id="UP001139011"/>
    </source>
</evidence>
<evidence type="ECO:0000313" key="4">
    <source>
        <dbReference type="EMBL" id="MCK6258718.1"/>
    </source>
</evidence>
<feature type="chain" id="PRO_5040863769" evidence="1">
    <location>
        <begin position="28"/>
        <end position="598"/>
    </location>
</feature>
<dbReference type="InterPro" id="IPR013693">
    <property type="entry name" value="SpoIID/LytB_N"/>
</dbReference>
<dbReference type="NCBIfam" id="TIGR02669">
    <property type="entry name" value="SpoIID_LytB"/>
    <property type="match status" value="1"/>
</dbReference>
<keyword evidence="1" id="KW-0732">Signal</keyword>